<evidence type="ECO:0000313" key="2">
    <source>
        <dbReference type="EMBL" id="KAK5927236.1"/>
    </source>
</evidence>
<comment type="caution">
    <text evidence="2">The sequence shown here is derived from an EMBL/GenBank/DDBJ whole genome shotgun (WGS) entry which is preliminary data.</text>
</comment>
<keyword evidence="3" id="KW-1185">Reference proteome</keyword>
<proteinExistence type="predicted"/>
<reference evidence="2 3" key="1">
    <citation type="journal article" date="2023" name="Mol. Biol. Evol.">
        <title>Genomics of Secondarily Temperate Adaptation in the Only Non-Antarctic Icefish.</title>
        <authorList>
            <person name="Rivera-Colon A.G."/>
            <person name="Rayamajhi N."/>
            <person name="Minhas B.F."/>
            <person name="Madrigal G."/>
            <person name="Bilyk K.T."/>
            <person name="Yoon V."/>
            <person name="Hune M."/>
            <person name="Gregory S."/>
            <person name="Cheng C.H.C."/>
            <person name="Catchen J.M."/>
        </authorList>
    </citation>
    <scope>NUCLEOTIDE SEQUENCE [LARGE SCALE GENOMIC DNA]</scope>
    <source>
        <strain evidence="2">JC2023a</strain>
    </source>
</reference>
<dbReference type="Proteomes" id="UP001335648">
    <property type="component" value="Unassembled WGS sequence"/>
</dbReference>
<gene>
    <name evidence="2" type="ORF">CesoFtcFv8_000342</name>
</gene>
<feature type="compositionally biased region" description="Basic and acidic residues" evidence="1">
    <location>
        <begin position="66"/>
        <end position="83"/>
    </location>
</feature>
<protein>
    <submittedName>
        <fullName evidence="2">Uncharacterized protein</fullName>
    </submittedName>
</protein>
<feature type="compositionally biased region" description="Low complexity" evidence="1">
    <location>
        <begin position="46"/>
        <end position="61"/>
    </location>
</feature>
<evidence type="ECO:0000256" key="1">
    <source>
        <dbReference type="SAM" id="MobiDB-lite"/>
    </source>
</evidence>
<dbReference type="AlphaFoldDB" id="A0AAN8DQ75"/>
<evidence type="ECO:0000313" key="3">
    <source>
        <dbReference type="Proteomes" id="UP001335648"/>
    </source>
</evidence>
<accession>A0AAN8DQ75</accession>
<organism evidence="2 3">
    <name type="scientific">Champsocephalus esox</name>
    <name type="common">pike icefish</name>
    <dbReference type="NCBI Taxonomy" id="159716"/>
    <lineage>
        <taxon>Eukaryota</taxon>
        <taxon>Metazoa</taxon>
        <taxon>Chordata</taxon>
        <taxon>Craniata</taxon>
        <taxon>Vertebrata</taxon>
        <taxon>Euteleostomi</taxon>
        <taxon>Actinopterygii</taxon>
        <taxon>Neopterygii</taxon>
        <taxon>Teleostei</taxon>
        <taxon>Neoteleostei</taxon>
        <taxon>Acanthomorphata</taxon>
        <taxon>Eupercaria</taxon>
        <taxon>Perciformes</taxon>
        <taxon>Notothenioidei</taxon>
        <taxon>Channichthyidae</taxon>
        <taxon>Champsocephalus</taxon>
    </lineage>
</organism>
<sequence>MAIDRPTLGGREGGLDSATALLESLHDDAIGTSEEEQSRTPGGGSVPSSTSERTTGTSRGGIDTNAECHHDTAACGSRQEETRRRRAPSTAP</sequence>
<dbReference type="EMBL" id="JAULUE010000599">
    <property type="protein sequence ID" value="KAK5927236.1"/>
    <property type="molecule type" value="Genomic_DNA"/>
</dbReference>
<name>A0AAN8DQ75_9TELE</name>
<feature type="region of interest" description="Disordered" evidence="1">
    <location>
        <begin position="1"/>
        <end position="92"/>
    </location>
</feature>